<dbReference type="InterPro" id="IPR036866">
    <property type="entry name" value="RibonucZ/Hydroxyglut_hydro"/>
</dbReference>
<dbReference type="Gene3D" id="3.60.15.10">
    <property type="entry name" value="Ribonuclease Z/Hydroxyacylglutathione hydrolase-like"/>
    <property type="match status" value="1"/>
</dbReference>
<reference evidence="8" key="1">
    <citation type="submission" date="2025-08" db="UniProtKB">
        <authorList>
            <consortium name="RefSeq"/>
        </authorList>
    </citation>
    <scope>IDENTIFICATION</scope>
</reference>
<dbReference type="Proteomes" id="UP000694872">
    <property type="component" value="Unplaced"/>
</dbReference>
<dbReference type="InterPro" id="IPR001279">
    <property type="entry name" value="Metallo-B-lactamas"/>
</dbReference>
<gene>
    <name evidence="8" type="primary">LOC106124307</name>
</gene>
<feature type="domain" description="Metallo-beta-lactamase" evidence="7">
    <location>
        <begin position="24"/>
        <end position="172"/>
    </location>
</feature>
<dbReference type="Pfam" id="PF00753">
    <property type="entry name" value="Lactamase_B"/>
    <property type="match status" value="1"/>
</dbReference>
<dbReference type="SMART" id="SM00849">
    <property type="entry name" value="Lactamase_B"/>
    <property type="match status" value="1"/>
</dbReference>
<evidence type="ECO:0000256" key="4">
    <source>
        <dbReference type="ARBA" id="ARBA00032988"/>
    </source>
</evidence>
<dbReference type="GeneID" id="106124307"/>
<organism evidence="8">
    <name type="scientific">Papilio xuthus</name>
    <name type="common">Asian swallowtail butterfly</name>
    <dbReference type="NCBI Taxonomy" id="66420"/>
    <lineage>
        <taxon>Eukaryota</taxon>
        <taxon>Metazoa</taxon>
        <taxon>Ecdysozoa</taxon>
        <taxon>Arthropoda</taxon>
        <taxon>Hexapoda</taxon>
        <taxon>Insecta</taxon>
        <taxon>Pterygota</taxon>
        <taxon>Neoptera</taxon>
        <taxon>Endopterygota</taxon>
        <taxon>Lepidoptera</taxon>
        <taxon>Glossata</taxon>
        <taxon>Ditrysia</taxon>
        <taxon>Papilionoidea</taxon>
        <taxon>Papilionidae</taxon>
        <taxon>Papilioninae</taxon>
        <taxon>Papilio</taxon>
    </lineage>
</organism>
<dbReference type="SUPFAM" id="SSF56281">
    <property type="entry name" value="Metallo-hydrolase/oxidoreductase"/>
    <property type="match status" value="1"/>
</dbReference>
<dbReference type="PANTHER" id="PTHR23200">
    <property type="entry name" value="METALLO-BETA-LACTAMASE DOMAIN-CONTAINING PROTEIN 1"/>
    <property type="match status" value="1"/>
</dbReference>
<evidence type="ECO:0000259" key="7">
    <source>
        <dbReference type="SMART" id="SM00849"/>
    </source>
</evidence>
<dbReference type="PANTHER" id="PTHR23200:SF48">
    <property type="entry name" value="METALLO-BETA-LACTAMASE DOMAIN-CONTAINING PROTEIN 1"/>
    <property type="match status" value="1"/>
</dbReference>
<dbReference type="GO" id="GO:0031123">
    <property type="term" value="P:RNA 3'-end processing"/>
    <property type="evidence" value="ECO:0007669"/>
    <property type="project" value="UniProtKB-ARBA"/>
</dbReference>
<dbReference type="AlphaFoldDB" id="A0AAJ6ZNL6"/>
<proteinExistence type="predicted"/>
<dbReference type="RefSeq" id="XP_013176289.1">
    <property type="nucleotide sequence ID" value="XM_013320835.1"/>
</dbReference>
<name>A0AAJ6ZNL6_PAPXU</name>
<evidence type="ECO:0000256" key="3">
    <source>
        <dbReference type="ARBA" id="ARBA00014856"/>
    </source>
</evidence>
<sequence>MSEVIVLCNGYSTISEAVDEMTANCTCTLIKGVQNIIVDTMTAWDADKITTALKSQDLIPDDINFVVSTHGHSDHIGNNNLFLKAKHIVGFSISYEDKYYIFPFDKGEEYVINDTVKVIPTPGHTLSDVTVLVKSNKNELIAIAEAGSEDKVQQARNRSKIADLANWIIPGHGPKFQVTEESRQTLRKQIN</sequence>
<evidence type="ECO:0000256" key="1">
    <source>
        <dbReference type="ARBA" id="ARBA00004514"/>
    </source>
</evidence>
<evidence type="ECO:0000256" key="2">
    <source>
        <dbReference type="ARBA" id="ARBA00011738"/>
    </source>
</evidence>
<evidence type="ECO:0000313" key="8">
    <source>
        <dbReference type="RefSeq" id="XP_013176289.1"/>
    </source>
</evidence>
<dbReference type="CDD" id="cd07711">
    <property type="entry name" value="MBLAC1-like_MBL-fold"/>
    <property type="match status" value="1"/>
</dbReference>
<comment type="catalytic activity">
    <reaction evidence="5">
        <text>a ribonucleotidyl-ribonucleotide-RNA + H2O = a 3'-end ribonucleotide-RNA + a 5'-end 5'-phospho-ribonucleoside-RNA + H(+)</text>
        <dbReference type="Rhea" id="RHEA:68096"/>
        <dbReference type="Rhea" id="RHEA-COMP:15179"/>
        <dbReference type="Rhea" id="RHEA-COMP:17355"/>
        <dbReference type="Rhea" id="RHEA-COMP:17428"/>
        <dbReference type="ChEBI" id="CHEBI:15377"/>
        <dbReference type="ChEBI" id="CHEBI:15378"/>
        <dbReference type="ChEBI" id="CHEBI:74896"/>
        <dbReference type="ChEBI" id="CHEBI:138282"/>
        <dbReference type="ChEBI" id="CHEBI:173118"/>
    </reaction>
    <physiologicalReaction direction="left-to-right" evidence="5">
        <dbReference type="Rhea" id="RHEA:68097"/>
    </physiologicalReaction>
</comment>
<accession>A0AAJ6ZNL6</accession>
<evidence type="ECO:0000256" key="5">
    <source>
        <dbReference type="ARBA" id="ARBA00044690"/>
    </source>
</evidence>
<dbReference type="InterPro" id="IPR039344">
    <property type="entry name" value="MBLAC1"/>
</dbReference>
<protein>
    <recommendedName>
        <fullName evidence="3">Metallo-beta-lactamase domain-containing protein 1</fullName>
    </recommendedName>
    <alternativeName>
        <fullName evidence="4">Endoribonuclease MBLAC1</fullName>
    </alternativeName>
</protein>
<evidence type="ECO:0000256" key="6">
    <source>
        <dbReference type="ARBA" id="ARBA00045869"/>
    </source>
</evidence>
<comment type="subunit">
    <text evidence="2">Homodimer.</text>
</comment>
<comment type="function">
    <text evidence="6">Endoribonuclease that catalyzes the hydrolysis of histone-coding pre-mRNA 3'-end. Involved in histone pre-mRNA processing during the S-phase of the cell cycle, which is required for entering/progressing through S-phase. Cleaves histone pre-mRNA at a major and a minor cleavage site after the 5'-ACCCA-3' and the 5'-ACCCACA-3' sequence, respectively, and located downstream of the stem-loop. May require the presence of the HDE element located at the histone pre-RNA 3'-end to avoid non-specific cleavage.</text>
</comment>
<dbReference type="GO" id="GO:0005829">
    <property type="term" value="C:cytosol"/>
    <property type="evidence" value="ECO:0007669"/>
    <property type="project" value="UniProtKB-SubCell"/>
</dbReference>
<comment type="subcellular location">
    <subcellularLocation>
        <location evidence="1">Cytoplasm</location>
        <location evidence="1">Cytosol</location>
    </subcellularLocation>
</comment>